<evidence type="ECO:0000256" key="2">
    <source>
        <dbReference type="ARBA" id="ARBA00023002"/>
    </source>
</evidence>
<protein>
    <submittedName>
        <fullName evidence="5">Iron-containing alcohol dehydrogenase</fullName>
    </submittedName>
</protein>
<dbReference type="PANTHER" id="PTHR11496">
    <property type="entry name" value="ALCOHOL DEHYDROGENASE"/>
    <property type="match status" value="1"/>
</dbReference>
<dbReference type="SUPFAM" id="SSF56796">
    <property type="entry name" value="Dehydroquinate synthase-like"/>
    <property type="match status" value="1"/>
</dbReference>
<organism evidence="5 6">
    <name type="scientific">Cupriavidus pauculus</name>
    <dbReference type="NCBI Taxonomy" id="82633"/>
    <lineage>
        <taxon>Bacteria</taxon>
        <taxon>Pseudomonadati</taxon>
        <taxon>Pseudomonadota</taxon>
        <taxon>Betaproteobacteria</taxon>
        <taxon>Burkholderiales</taxon>
        <taxon>Burkholderiaceae</taxon>
        <taxon>Cupriavidus</taxon>
    </lineage>
</organism>
<sequence>MDQLKCLPQDHVVWGHDILRPVAASLGDYGLRRPIVLTVNFLEALHRAYLAPAIADCVGVFTGLPAHVPDFAVDAALRACRDARAESIVALGGGSVLDAAKAVSARHFAETGHHLPIAAFPTTLSGSEFSHYFGVTETDGPRKFKRSYAVRETVPKLVTIDPQLIVDTPRELLLSSAIKGIDHAMEGMRRVGTDHPHAMLAARGVARFLGVLERWPKRLDTRAALEAGNVSMDDLLQLQLGAWQCYFYPASVIYGLSHRIGHILGGTFGLPHSVTSCITLAPVIRACAEIYGDKLDIFRTSATGATRDTTAEWLADLIAGLVDTLDLPSRLRGFEIPRGTLREVASMLAEHYPAEVGDLGDDAARKLEALLEGMW</sequence>
<proteinExistence type="inferred from homology"/>
<dbReference type="Pfam" id="PF25137">
    <property type="entry name" value="ADH_Fe_C"/>
    <property type="match status" value="1"/>
</dbReference>
<evidence type="ECO:0000259" key="4">
    <source>
        <dbReference type="Pfam" id="PF25137"/>
    </source>
</evidence>
<dbReference type="InterPro" id="IPR001670">
    <property type="entry name" value="ADH_Fe/GldA"/>
</dbReference>
<dbReference type="AlphaFoldDB" id="A0A5P2H2Q3"/>
<evidence type="ECO:0000313" key="5">
    <source>
        <dbReference type="EMBL" id="QET01815.1"/>
    </source>
</evidence>
<gene>
    <name evidence="5" type="ORF">FOB72_07010</name>
</gene>
<feature type="domain" description="Alcohol dehydrogenase iron-type/glycerol dehydrogenase GldA" evidence="3">
    <location>
        <begin position="11"/>
        <end position="162"/>
    </location>
</feature>
<dbReference type="GO" id="GO:0046872">
    <property type="term" value="F:metal ion binding"/>
    <property type="evidence" value="ECO:0007669"/>
    <property type="project" value="InterPro"/>
</dbReference>
<dbReference type="Proteomes" id="UP000322822">
    <property type="component" value="Chromosome 1"/>
</dbReference>
<dbReference type="RefSeq" id="WP_150371864.1">
    <property type="nucleotide sequence ID" value="NZ_CP044065.1"/>
</dbReference>
<dbReference type="InterPro" id="IPR039697">
    <property type="entry name" value="Alcohol_dehydrogenase_Fe"/>
</dbReference>
<evidence type="ECO:0000313" key="6">
    <source>
        <dbReference type="Proteomes" id="UP000322822"/>
    </source>
</evidence>
<evidence type="ECO:0000256" key="1">
    <source>
        <dbReference type="ARBA" id="ARBA00007358"/>
    </source>
</evidence>
<comment type="similarity">
    <text evidence="1">Belongs to the iron-containing alcohol dehydrogenase family.</text>
</comment>
<feature type="domain" description="Fe-containing alcohol dehydrogenase-like C-terminal" evidence="4">
    <location>
        <begin position="253"/>
        <end position="347"/>
    </location>
</feature>
<name>A0A5P2H2Q3_9BURK</name>
<dbReference type="InterPro" id="IPR056798">
    <property type="entry name" value="ADH_Fe_C"/>
</dbReference>
<dbReference type="Pfam" id="PF00465">
    <property type="entry name" value="Fe-ADH"/>
    <property type="match status" value="1"/>
</dbReference>
<reference evidence="5 6" key="1">
    <citation type="submission" date="2019-09" db="EMBL/GenBank/DDBJ databases">
        <title>FDA dAtabase for Regulatory Grade micrObial Sequences (FDA-ARGOS): Supporting development and validation of Infectious Disease Dx tests.</title>
        <authorList>
            <person name="Sciortino C."/>
            <person name="Tallon L."/>
            <person name="Sadzewicz L."/>
            <person name="Vavikolanu K."/>
            <person name="Mehta A."/>
            <person name="Aluvathingal J."/>
            <person name="Nadendla S."/>
            <person name="Nandy P."/>
            <person name="Geyer C."/>
            <person name="Yan Y."/>
            <person name="Sichtig H."/>
        </authorList>
    </citation>
    <scope>NUCLEOTIDE SEQUENCE [LARGE SCALE GENOMIC DNA]</scope>
    <source>
        <strain evidence="5 6">FDAARGOS_664</strain>
    </source>
</reference>
<evidence type="ECO:0000259" key="3">
    <source>
        <dbReference type="Pfam" id="PF00465"/>
    </source>
</evidence>
<dbReference type="Gene3D" id="1.20.1090.10">
    <property type="entry name" value="Dehydroquinate synthase-like - alpha domain"/>
    <property type="match status" value="1"/>
</dbReference>
<accession>A0A5P2H2Q3</accession>
<dbReference type="OrthoDB" id="9815791at2"/>
<dbReference type="GO" id="GO:0004022">
    <property type="term" value="F:alcohol dehydrogenase (NAD+) activity"/>
    <property type="evidence" value="ECO:0007669"/>
    <property type="project" value="TreeGrafter"/>
</dbReference>
<dbReference type="EMBL" id="CP044065">
    <property type="protein sequence ID" value="QET01815.1"/>
    <property type="molecule type" value="Genomic_DNA"/>
</dbReference>
<keyword evidence="2" id="KW-0560">Oxidoreductase</keyword>
<dbReference type="PANTHER" id="PTHR11496:SF102">
    <property type="entry name" value="ALCOHOL DEHYDROGENASE 4"/>
    <property type="match status" value="1"/>
</dbReference>
<dbReference type="Gene3D" id="3.40.50.1970">
    <property type="match status" value="1"/>
</dbReference>